<keyword evidence="4" id="KW-0238">DNA-binding</keyword>
<dbReference type="Proteomes" id="UP001300096">
    <property type="component" value="Unassembled WGS sequence"/>
</dbReference>
<evidence type="ECO:0000259" key="8">
    <source>
        <dbReference type="PROSITE" id="PS50110"/>
    </source>
</evidence>
<organism evidence="9 10">
    <name type="scientific">Microbacterium croceum</name>
    <dbReference type="NCBI Taxonomy" id="2851645"/>
    <lineage>
        <taxon>Bacteria</taxon>
        <taxon>Bacillati</taxon>
        <taxon>Actinomycetota</taxon>
        <taxon>Actinomycetes</taxon>
        <taxon>Micrococcales</taxon>
        <taxon>Microbacteriaceae</taxon>
        <taxon>Microbacterium</taxon>
    </lineage>
</organism>
<dbReference type="Pfam" id="PF00072">
    <property type="entry name" value="Response_reg"/>
    <property type="match status" value="1"/>
</dbReference>
<dbReference type="SMART" id="SM00421">
    <property type="entry name" value="HTH_LUXR"/>
    <property type="match status" value="1"/>
</dbReference>
<keyword evidence="5" id="KW-0804">Transcription</keyword>
<dbReference type="SUPFAM" id="SSF52172">
    <property type="entry name" value="CheY-like"/>
    <property type="match status" value="1"/>
</dbReference>
<feature type="domain" description="HTH luxR-type" evidence="7">
    <location>
        <begin position="138"/>
        <end position="206"/>
    </location>
</feature>
<sequence length="215" mass="23033">MPEKWTRRVLFVEDQQIVSVLVGELLVAAGFLVKSVATAADAVDLLEDFDPDVLVTDIELGSRPDGVELAMIARSLAPHLGVVFLTSFTRAATTGFGRTITGAVTVDKLTFSDPSELVAAIEASVRADATPVPGVEGDEELIDRLTPHQRRILSLIAAGLSNREIAERSGASLRAVERSVSRVFDTLGVSHVSAINPRVAAANRYSRLFGRPSEQ</sequence>
<keyword evidence="10" id="KW-1185">Reference proteome</keyword>
<keyword evidence="2" id="KW-0805">Transcription regulation</keyword>
<accession>A0ABT0FB82</accession>
<reference evidence="9 10" key="1">
    <citation type="submission" date="2021-06" db="EMBL/GenBank/DDBJ databases">
        <title>Genome-based taxonomic framework of Microbacterium strains isolated from marine environment, the description of four new species and reclassification of four preexisting species.</title>
        <authorList>
            <person name="Lee S.D."/>
            <person name="Kim S.-M."/>
            <person name="Byeon Y.-S."/>
            <person name="Yang H.L."/>
            <person name="Kim I.S."/>
        </authorList>
    </citation>
    <scope>NUCLEOTIDE SEQUENCE [LARGE SCALE GENOMIC DNA]</scope>
    <source>
        <strain evidence="9 10">SSW1-49</strain>
    </source>
</reference>
<dbReference type="InterPro" id="IPR013249">
    <property type="entry name" value="RNA_pol_sigma70_r4_t2"/>
</dbReference>
<evidence type="ECO:0000313" key="10">
    <source>
        <dbReference type="Proteomes" id="UP001300096"/>
    </source>
</evidence>
<dbReference type="InterPro" id="IPR016032">
    <property type="entry name" value="Sig_transdc_resp-reg_C-effctor"/>
</dbReference>
<dbReference type="InterPro" id="IPR011006">
    <property type="entry name" value="CheY-like_superfamily"/>
</dbReference>
<dbReference type="Pfam" id="PF08281">
    <property type="entry name" value="Sigma70_r4_2"/>
    <property type="match status" value="1"/>
</dbReference>
<name>A0ABT0FB82_9MICO</name>
<evidence type="ECO:0000313" key="9">
    <source>
        <dbReference type="EMBL" id="MCK2035011.1"/>
    </source>
</evidence>
<dbReference type="PROSITE" id="PS50043">
    <property type="entry name" value="HTH_LUXR_2"/>
    <property type="match status" value="1"/>
</dbReference>
<comment type="similarity">
    <text evidence="1">Belongs to the sigma-70 factor family. ECF subfamily.</text>
</comment>
<evidence type="ECO:0000256" key="1">
    <source>
        <dbReference type="ARBA" id="ARBA00010641"/>
    </source>
</evidence>
<keyword evidence="6" id="KW-0597">Phosphoprotein</keyword>
<dbReference type="EMBL" id="JAHWXN010000001">
    <property type="protein sequence ID" value="MCK2035011.1"/>
    <property type="molecule type" value="Genomic_DNA"/>
</dbReference>
<dbReference type="SUPFAM" id="SSF46894">
    <property type="entry name" value="C-terminal effector domain of the bipartite response regulators"/>
    <property type="match status" value="1"/>
</dbReference>
<dbReference type="PROSITE" id="PS50110">
    <property type="entry name" value="RESPONSE_REGULATORY"/>
    <property type="match status" value="1"/>
</dbReference>
<dbReference type="Gene3D" id="3.40.50.2300">
    <property type="match status" value="1"/>
</dbReference>
<dbReference type="Gene3D" id="1.10.10.10">
    <property type="entry name" value="Winged helix-like DNA-binding domain superfamily/Winged helix DNA-binding domain"/>
    <property type="match status" value="1"/>
</dbReference>
<dbReference type="InterPro" id="IPR000792">
    <property type="entry name" value="Tscrpt_reg_LuxR_C"/>
</dbReference>
<dbReference type="RefSeq" id="WP_247628455.1">
    <property type="nucleotide sequence ID" value="NZ_JAHWXN010000001.1"/>
</dbReference>
<dbReference type="InterPro" id="IPR036388">
    <property type="entry name" value="WH-like_DNA-bd_sf"/>
</dbReference>
<evidence type="ECO:0000256" key="4">
    <source>
        <dbReference type="ARBA" id="ARBA00023125"/>
    </source>
</evidence>
<dbReference type="InterPro" id="IPR039420">
    <property type="entry name" value="WalR-like"/>
</dbReference>
<proteinExistence type="inferred from homology"/>
<evidence type="ECO:0000256" key="5">
    <source>
        <dbReference type="ARBA" id="ARBA00023163"/>
    </source>
</evidence>
<dbReference type="CDD" id="cd00156">
    <property type="entry name" value="REC"/>
    <property type="match status" value="1"/>
</dbReference>
<comment type="caution">
    <text evidence="9">The sequence shown here is derived from an EMBL/GenBank/DDBJ whole genome shotgun (WGS) entry which is preliminary data.</text>
</comment>
<evidence type="ECO:0000256" key="2">
    <source>
        <dbReference type="ARBA" id="ARBA00023015"/>
    </source>
</evidence>
<keyword evidence="3" id="KW-0731">Sigma factor</keyword>
<dbReference type="PANTHER" id="PTHR43214">
    <property type="entry name" value="TWO-COMPONENT RESPONSE REGULATOR"/>
    <property type="match status" value="1"/>
</dbReference>
<dbReference type="InterPro" id="IPR001789">
    <property type="entry name" value="Sig_transdc_resp-reg_receiver"/>
</dbReference>
<feature type="domain" description="Response regulatory" evidence="8">
    <location>
        <begin position="8"/>
        <end position="124"/>
    </location>
</feature>
<gene>
    <name evidence="9" type="ORF">KZC51_02570</name>
</gene>
<evidence type="ECO:0000256" key="6">
    <source>
        <dbReference type="PROSITE-ProRule" id="PRU00169"/>
    </source>
</evidence>
<evidence type="ECO:0000259" key="7">
    <source>
        <dbReference type="PROSITE" id="PS50043"/>
    </source>
</evidence>
<evidence type="ECO:0000256" key="3">
    <source>
        <dbReference type="ARBA" id="ARBA00023082"/>
    </source>
</evidence>
<dbReference type="SMART" id="SM00448">
    <property type="entry name" value="REC"/>
    <property type="match status" value="1"/>
</dbReference>
<feature type="modified residue" description="4-aspartylphosphate" evidence="6">
    <location>
        <position position="57"/>
    </location>
</feature>
<protein>
    <submittedName>
        <fullName evidence="9">Response regulator transcription factor</fullName>
    </submittedName>
</protein>